<sequence>MIGKWRSSKTSVSRILIALLLFTLVPVFPGLTSEKVHAEAALPYSENFESGIVADWSVVDGTWAITNDGSKVYQTVATDSIARSVYGAPTWDNYSASADFKINSWGSTQFQTVGLLTRYIDTNNYYLFTYDLGVLNIKKKVGGVISVLASTPFPLPIGSWHTIEAVSDHSRLKLIMDGVEVLSTVDLTFSAGPAALITAFGNVSFDNISIEATPASADVTVPSVSTGVAARETAFGRVDIDWNAATDNDAVAGYGVYRDGILLGNTSNRYFADTQVAQGTTYQYTVRTIDASNNYSAFSAAASVTTVTTASANTVGLPFTDNFEQGDSHYWTVVNGNWSVINDGTKALRTSESDSIARSLHGSGTWDNYTAETKFKVDNWGSTSFQTVGLMTRYKDTNNYYLFTYDLGVLNIKKKVGGTITVLASMPFTLTSGTWYTLQAVTDHSRLGLLVNGNEQLSAIDTTFTVGPMGLITAYGAVSFDDVTIQAAALSTDTTAPSVPTGVTATETVAGQVTVSWNSSTDNDVVAGYELLRNGTVIAVNSSLTFIDNQVVPGNFYSYTVKAFDASGNYSVPSSAGTITTAPFTNNTSFRSDLIGVHPRLIVNPGMSAELQRRTTASGYQGFYSAMLTQANNAPDTINWFSSAVGNDNNWENVSFRLPTLAMAYKVTQNEAYKTKLRTYVLDLINRPQWGDENTDYGGSAANATGLIGIGYAYDWAYDAFSEAERSQIAAKLKQQSKKLYDEFFNHLSGTLAYWKSDYQNNHRHFRIEGLLVGTSAILGDIGDSEVATMYSFAEQELQTLVAQIAPDGSQHESPHYMSYGDEHVVRAIASYASVTNNSSLWTASVHNMGLFKTYLYGPGYTTLARYADDYNARGYFNNFLFKLASKYQDAKLQAMALAAYAVDPNSYSWHVWDFLYYDDTLVPDTTPQNHWAYFPDLEMANFRSGWGTDDLSVTLKSGPPGGHKLNEWRDHISPNGTYINVGHDRPDAGHFSIDFGDKHWGEYPPYDKIDRWTKDINTLLVDGTGQRGEGNIAFFQPYSDMRDVAKISEFFGTPGYGFTTGDLHKSYVDMSRMDRNVMLVDGEYVIVYDDLLSANGARNYQFLFNNKGTWTGDANSGYTITQGSDSMQLFMLQPDNLQAVLSPASKVEMGTNLNVSNTVPSEKANFLGLFYPNINGRSLVVKPQITKDTEGTKMVVTRDGGKTDWIGFRGGSTGTLTTTDAKADAKSLVFTKNGTSIENAMMIQGTALTLPNQSFLFSQPLNVRYENMTGGFKLWAENSQMTTLPSSQMEVTGLGPNTIYTLQWSNGTSQPITSDGVGKISVNLDLTQKDLSVVVSGTMLPDTNAPTAPHGLSAVSTASYSVNLNWDASTDNIGVSHYEVYRNCASIGTSFGTSFTDTGLTASSRYFYSVVAYDYNGNASGGLGRCLNTQIPDLPPSIPGNLTGGISGKSVALSWHSSSDDHGVTGYKVFRNETEIATVTDTTYKDFNINSTTSYSYTVKAFDTRNSLSGSSLPFELTTPNFLVYANFENGASDWTVTSGTWNVVNDGSNVYKSNTTFDNSAAIGSTSWTDYTVETKVKVNNWSSTNSPNVGIRARFTDVDNYYFFGYKNGDLTIFRRVGGHNYGGMASKPFTFENGVWYTFKAVVQGTTLKLYVNGNLELTATNSVLTSGRVGIDSRFGDSRFDDFTVTQ</sequence>
<dbReference type="InterPro" id="IPR003961">
    <property type="entry name" value="FN3_dom"/>
</dbReference>
<dbReference type="Gene3D" id="1.50.10.100">
    <property type="entry name" value="Chondroitin AC/alginate lyase"/>
    <property type="match status" value="1"/>
</dbReference>
<dbReference type="SMART" id="SM00060">
    <property type="entry name" value="FN3"/>
    <property type="match status" value="4"/>
</dbReference>
<dbReference type="InterPro" id="IPR036116">
    <property type="entry name" value="FN3_sf"/>
</dbReference>
<dbReference type="Gene3D" id="2.60.40.10">
    <property type="entry name" value="Immunoglobulins"/>
    <property type="match status" value="4"/>
</dbReference>
<dbReference type="InterPro" id="IPR032518">
    <property type="entry name" value="HepII_N"/>
</dbReference>
<dbReference type="PROSITE" id="PS50853">
    <property type="entry name" value="FN3"/>
    <property type="match status" value="2"/>
</dbReference>
<dbReference type="RefSeq" id="WP_126144293.1">
    <property type="nucleotide sequence ID" value="NZ_RXHU01000094.1"/>
</dbReference>
<dbReference type="SUPFAM" id="SSF48230">
    <property type="entry name" value="Chondroitin AC/alginate lyase"/>
    <property type="match status" value="1"/>
</dbReference>
<organism evidence="2 3">
    <name type="scientific">Paenibacillus whitsoniae</name>
    <dbReference type="NCBI Taxonomy" id="2496558"/>
    <lineage>
        <taxon>Bacteria</taxon>
        <taxon>Bacillati</taxon>
        <taxon>Bacillota</taxon>
        <taxon>Bacilli</taxon>
        <taxon>Bacillales</taxon>
        <taxon>Paenibacillaceae</taxon>
        <taxon>Paenibacillus</taxon>
    </lineage>
</organism>
<dbReference type="SUPFAM" id="SSF49899">
    <property type="entry name" value="Concanavalin A-like lectins/glucanases"/>
    <property type="match status" value="2"/>
</dbReference>
<dbReference type="CDD" id="cd00063">
    <property type="entry name" value="FN3"/>
    <property type="match status" value="2"/>
</dbReference>
<protein>
    <submittedName>
        <fullName evidence="2">DUF4962 domain-containing protein</fullName>
    </submittedName>
</protein>
<dbReference type="Pfam" id="PF13385">
    <property type="entry name" value="Laminin_G_3"/>
    <property type="match status" value="1"/>
</dbReference>
<dbReference type="Pfam" id="PF16332">
    <property type="entry name" value="DUF4962"/>
    <property type="match status" value="1"/>
</dbReference>
<dbReference type="InterPro" id="IPR013320">
    <property type="entry name" value="ConA-like_dom_sf"/>
</dbReference>
<dbReference type="Proteomes" id="UP000276128">
    <property type="component" value="Unassembled WGS sequence"/>
</dbReference>
<reference evidence="2 3" key="1">
    <citation type="submission" date="2018-12" db="EMBL/GenBank/DDBJ databases">
        <title>Bacillus ochoae sp. nov., Paenibacillus whitsoniae sp. nov., Paenibacillus spiritus sp. nov. Isolated from the Mars Exploration Rover during spacecraft assembly.</title>
        <authorList>
            <person name="Seuylemezian A."/>
            <person name="Vaishampayan P."/>
        </authorList>
    </citation>
    <scope>NUCLEOTIDE SEQUENCE [LARGE SCALE GENOMIC DNA]</scope>
    <source>
        <strain evidence="2 3">MER 54</strain>
    </source>
</reference>
<accession>A0A3S0A7K6</accession>
<feature type="domain" description="Fibronectin type-III" evidence="1">
    <location>
        <begin position="1346"/>
        <end position="1435"/>
    </location>
</feature>
<dbReference type="Gene3D" id="2.70.98.70">
    <property type="match status" value="1"/>
</dbReference>
<name>A0A3S0A7K6_9BACL</name>
<proteinExistence type="predicted"/>
<evidence type="ECO:0000313" key="3">
    <source>
        <dbReference type="Proteomes" id="UP000276128"/>
    </source>
</evidence>
<dbReference type="InterPro" id="IPR013783">
    <property type="entry name" value="Ig-like_fold"/>
</dbReference>
<keyword evidence="3" id="KW-1185">Reference proteome</keyword>
<dbReference type="OrthoDB" id="175534at2"/>
<comment type="caution">
    <text evidence="2">The sequence shown here is derived from an EMBL/GenBank/DDBJ whole genome shotgun (WGS) entry which is preliminary data.</text>
</comment>
<evidence type="ECO:0000259" key="1">
    <source>
        <dbReference type="PROSITE" id="PS50853"/>
    </source>
</evidence>
<gene>
    <name evidence="2" type="ORF">EJQ19_26785</name>
</gene>
<dbReference type="EMBL" id="RXHU01000094">
    <property type="protein sequence ID" value="RTE04231.1"/>
    <property type="molecule type" value="Genomic_DNA"/>
</dbReference>
<dbReference type="SUPFAM" id="SSF49265">
    <property type="entry name" value="Fibronectin type III"/>
    <property type="match status" value="2"/>
</dbReference>
<dbReference type="InterPro" id="IPR008929">
    <property type="entry name" value="Chondroitin_lyas"/>
</dbReference>
<feature type="domain" description="Fibronectin type-III" evidence="1">
    <location>
        <begin position="499"/>
        <end position="584"/>
    </location>
</feature>
<dbReference type="Gene3D" id="2.60.120.560">
    <property type="entry name" value="Exo-inulinase, domain 1"/>
    <property type="match status" value="3"/>
</dbReference>
<evidence type="ECO:0000313" key="2">
    <source>
        <dbReference type="EMBL" id="RTE04231.1"/>
    </source>
</evidence>